<comment type="caution">
    <text evidence="3">The sequence shown here is derived from an EMBL/GenBank/DDBJ whole genome shotgun (WGS) entry which is preliminary data.</text>
</comment>
<feature type="chain" id="PRO_5045696489" evidence="1">
    <location>
        <begin position="22"/>
        <end position="144"/>
    </location>
</feature>
<proteinExistence type="predicted"/>
<dbReference type="RefSeq" id="WP_166953207.1">
    <property type="nucleotide sequence ID" value="NZ_JAASQI010000005.1"/>
</dbReference>
<evidence type="ECO:0000313" key="4">
    <source>
        <dbReference type="Proteomes" id="UP001429580"/>
    </source>
</evidence>
<reference evidence="3 4" key="1">
    <citation type="submission" date="2020-03" db="EMBL/GenBank/DDBJ databases">
        <title>Genomic Encyclopedia of Type Strains, Phase IV (KMG-IV): sequencing the most valuable type-strain genomes for metagenomic binning, comparative biology and taxonomic classification.</title>
        <authorList>
            <person name="Goeker M."/>
        </authorList>
    </citation>
    <scope>NUCLEOTIDE SEQUENCE [LARGE SCALE GENOMIC DNA]</scope>
    <source>
        <strain evidence="3 4">DSM 103870</strain>
    </source>
</reference>
<dbReference type="InterPro" id="IPR027843">
    <property type="entry name" value="DUF4440"/>
</dbReference>
<sequence>MFFRRLAVALAAILTCASARADATAEIRQRLEQWTADFNAGRKAEACDLFSKSLISDFRGQGEAGYEARCAIISRALDDSSRKLHYAADIKEIIVEGALAVVRLTWTLKVTPGDAISIEPGLDVFRREDDGQWRIIRYMAYTED</sequence>
<gene>
    <name evidence="3" type="ORF">FHS82_002499</name>
</gene>
<feature type="signal peptide" evidence="1">
    <location>
        <begin position="1"/>
        <end position="21"/>
    </location>
</feature>
<dbReference type="InterPro" id="IPR032710">
    <property type="entry name" value="NTF2-like_dom_sf"/>
</dbReference>
<dbReference type="Pfam" id="PF14534">
    <property type="entry name" value="DUF4440"/>
    <property type="match status" value="1"/>
</dbReference>
<keyword evidence="1" id="KW-0732">Signal</keyword>
<dbReference type="Proteomes" id="UP001429580">
    <property type="component" value="Unassembled WGS sequence"/>
</dbReference>
<feature type="domain" description="DUF4440" evidence="2">
    <location>
        <begin position="27"/>
        <end position="135"/>
    </location>
</feature>
<evidence type="ECO:0000313" key="3">
    <source>
        <dbReference type="EMBL" id="NIJ58651.1"/>
    </source>
</evidence>
<accession>A0ABX0V0F2</accession>
<protein>
    <submittedName>
        <fullName evidence="3">Steroid delta-isomerase</fullName>
        <ecNumber evidence="3">5.3.3.1</ecNumber>
    </submittedName>
</protein>
<dbReference type="Gene3D" id="3.10.450.50">
    <property type="match status" value="1"/>
</dbReference>
<name>A0ABX0V0F2_9HYPH</name>
<keyword evidence="3" id="KW-0413">Isomerase</keyword>
<organism evidence="3 4">
    <name type="scientific">Pseudochelatococcus lubricantis</name>
    <dbReference type="NCBI Taxonomy" id="1538102"/>
    <lineage>
        <taxon>Bacteria</taxon>
        <taxon>Pseudomonadati</taxon>
        <taxon>Pseudomonadota</taxon>
        <taxon>Alphaproteobacteria</taxon>
        <taxon>Hyphomicrobiales</taxon>
        <taxon>Chelatococcaceae</taxon>
        <taxon>Pseudochelatococcus</taxon>
    </lineage>
</organism>
<evidence type="ECO:0000256" key="1">
    <source>
        <dbReference type="SAM" id="SignalP"/>
    </source>
</evidence>
<evidence type="ECO:0000259" key="2">
    <source>
        <dbReference type="Pfam" id="PF14534"/>
    </source>
</evidence>
<dbReference type="GO" id="GO:0004769">
    <property type="term" value="F:steroid Delta-isomerase activity"/>
    <property type="evidence" value="ECO:0007669"/>
    <property type="project" value="UniProtKB-EC"/>
</dbReference>
<keyword evidence="4" id="KW-1185">Reference proteome</keyword>
<dbReference type="EMBL" id="JAASQI010000005">
    <property type="protein sequence ID" value="NIJ58651.1"/>
    <property type="molecule type" value="Genomic_DNA"/>
</dbReference>
<dbReference type="EC" id="5.3.3.1" evidence="3"/>
<dbReference type="SUPFAM" id="SSF54427">
    <property type="entry name" value="NTF2-like"/>
    <property type="match status" value="1"/>
</dbReference>